<dbReference type="Pfam" id="PF01936">
    <property type="entry name" value="NYN"/>
    <property type="match status" value="1"/>
</dbReference>
<feature type="region of interest" description="Disordered" evidence="1">
    <location>
        <begin position="55"/>
        <end position="76"/>
    </location>
</feature>
<dbReference type="KEGG" id="rsx:RhiXN_03951"/>
<feature type="compositionally biased region" description="Pro residues" evidence="1">
    <location>
        <begin position="469"/>
        <end position="479"/>
    </location>
</feature>
<evidence type="ECO:0000313" key="3">
    <source>
        <dbReference type="EMBL" id="QRW15950.1"/>
    </source>
</evidence>
<sequence length="944" mass="100253">MNRVGIFWDYENCAPPSGTPGYVVAERVRATCGVYGSVTQFRAYLELSAPPPAGSSQLANTELNPNGPCPPTSPKTLSLRSELQSSGVSLIDCPHNSRKNVADSMLACDLVCFALDNPTSQIPYANHLPVSSYSIPNTPFSAICPTSIPTSKTTIVLISGDRDFAYPLAVLKARKYEVGLIVPPGGAHPALRAQATWVMNWKDILEGGHIADGGQDSTIGTSSRGRVDNMCVDSPNSGVTPPSQGTRRSFVPRRGSISGSRRGSVSISPIPVPPPPHLSTTTGSSAASNSFGGLGAHEGASNSFISNNSLIESLSTSQLLSTSRPSRKSPLRRPAAKAAARPPSRSKSRIGARTGNLERTEQEAPRSFKLEQPRPQPLIVPVPVPLTASPIGSAGPSLAGMSPRAGRPQTPPLFSTNPASPPPPAAPPALPSSTTPPIKTSTPPAKPSTPPKDVLRLPHRPSIPHVATPRPPIPEPYQPVAPGISSPKEQRVDETVPPTLVVPTPKPSTNILQSLLPAAAVLRPVVSSPTRPALAVPPSIQTSNTSTLAPATPVTPPASPPFRWARLQPVHDDTDGDVDRSSTNEKKLKAGKEKTKEKGHPANVVSETRLLANSREVMGSNSKKNSMKLALEVGMLIGCNEEPSAVSGVDSILRSYTERSPRVERDNQNHHSLGDGCSSSEDPVGQKGGAHAPLDSTVDDDDEEEEQFHETFLATFSRPVCSNAPRTPATVKLVSLELTSEENCEGAVEHKKPRVTTPRPIARTSHSLPLIPMMQSLLAGVEGGQPISGNYSDVAGTLPQLEIPRHETAAGVGDRPQYLYSRANSPTPIVAPALQRRKTTPSAISEDFSDGAFDPLLSATYREFQFLISVLERCRRTGQERPLRSLIGAEFTRDVFEQAKATSFKDHVQRAVAAGVVSVGDGPVQGREWISLNGNWKGFGLVLD</sequence>
<feature type="compositionally biased region" description="Low complexity" evidence="1">
    <location>
        <begin position="431"/>
        <end position="443"/>
    </location>
</feature>
<feature type="compositionally biased region" description="Low complexity" evidence="1">
    <location>
        <begin position="252"/>
        <end position="269"/>
    </location>
</feature>
<dbReference type="InterPro" id="IPR021139">
    <property type="entry name" value="NYN"/>
</dbReference>
<feature type="compositionally biased region" description="Polar residues" evidence="1">
    <location>
        <begin position="55"/>
        <end position="64"/>
    </location>
</feature>
<feature type="region of interest" description="Disordered" evidence="1">
    <location>
        <begin position="536"/>
        <end position="601"/>
    </location>
</feature>
<dbReference type="EMBL" id="CP059658">
    <property type="protein sequence ID" value="QRW15950.1"/>
    <property type="molecule type" value="Genomic_DNA"/>
</dbReference>
<dbReference type="InterPro" id="IPR024768">
    <property type="entry name" value="Marf1"/>
</dbReference>
<feature type="compositionally biased region" description="Basic and acidic residues" evidence="1">
    <location>
        <begin position="569"/>
        <end position="600"/>
    </location>
</feature>
<feature type="compositionally biased region" description="Low complexity" evidence="1">
    <location>
        <begin position="279"/>
        <end position="291"/>
    </location>
</feature>
<feature type="compositionally biased region" description="Pro residues" evidence="1">
    <location>
        <begin position="419"/>
        <end position="430"/>
    </location>
</feature>
<name>A0A8H8NML2_9AGAM</name>
<evidence type="ECO:0000313" key="4">
    <source>
        <dbReference type="Proteomes" id="UP000650533"/>
    </source>
</evidence>
<dbReference type="GO" id="GO:0005777">
    <property type="term" value="C:peroxisome"/>
    <property type="evidence" value="ECO:0007669"/>
    <property type="project" value="InterPro"/>
</dbReference>
<dbReference type="GO" id="GO:0004540">
    <property type="term" value="F:RNA nuclease activity"/>
    <property type="evidence" value="ECO:0007669"/>
    <property type="project" value="InterPro"/>
</dbReference>
<organism evidence="3 4">
    <name type="scientific">Rhizoctonia solani</name>
    <dbReference type="NCBI Taxonomy" id="456999"/>
    <lineage>
        <taxon>Eukaryota</taxon>
        <taxon>Fungi</taxon>
        <taxon>Dikarya</taxon>
        <taxon>Basidiomycota</taxon>
        <taxon>Agaricomycotina</taxon>
        <taxon>Agaricomycetes</taxon>
        <taxon>Cantharellales</taxon>
        <taxon>Ceratobasidiaceae</taxon>
        <taxon>Rhizoctonia</taxon>
    </lineage>
</organism>
<feature type="compositionally biased region" description="Basic and acidic residues" evidence="1">
    <location>
        <begin position="356"/>
        <end position="372"/>
    </location>
</feature>
<dbReference type="Gene3D" id="3.40.50.1010">
    <property type="entry name" value="5'-nuclease"/>
    <property type="match status" value="1"/>
</dbReference>
<reference evidence="3" key="1">
    <citation type="submission" date="2020-05" db="EMBL/GenBank/DDBJ databases">
        <title>Evolutionary and genomic comparisons of hybrid uninucleate and nonhybrid Rhizoctonia fungi.</title>
        <authorList>
            <person name="Li C."/>
            <person name="Chen X."/>
        </authorList>
    </citation>
    <scope>NUCLEOTIDE SEQUENCE</scope>
    <source>
        <strain evidence="3">AG-1 IA</strain>
    </source>
</reference>
<dbReference type="GeneID" id="67026231"/>
<feature type="region of interest" description="Disordered" evidence="1">
    <location>
        <begin position="659"/>
        <end position="707"/>
    </location>
</feature>
<dbReference type="RefSeq" id="XP_043176187.1">
    <property type="nucleotide sequence ID" value="XM_043323768.1"/>
</dbReference>
<dbReference type="AlphaFoldDB" id="A0A8H8NML2"/>
<dbReference type="PANTHER" id="PTHR14379:SF3">
    <property type="entry name" value="MEIOSIS REGULATOR AND MRNA STABILITY FACTOR 1"/>
    <property type="match status" value="1"/>
</dbReference>
<feature type="compositionally biased region" description="Polar residues" evidence="1">
    <location>
        <begin position="215"/>
        <end position="224"/>
    </location>
</feature>
<evidence type="ECO:0000256" key="1">
    <source>
        <dbReference type="SAM" id="MobiDB-lite"/>
    </source>
</evidence>
<accession>A0A8H8NML2</accession>
<feature type="compositionally biased region" description="Polar residues" evidence="1">
    <location>
        <begin position="234"/>
        <end position="247"/>
    </location>
</feature>
<dbReference type="GO" id="GO:1905762">
    <property type="term" value="F:CCR4-NOT complex binding"/>
    <property type="evidence" value="ECO:0007669"/>
    <property type="project" value="TreeGrafter"/>
</dbReference>
<evidence type="ECO:0000259" key="2">
    <source>
        <dbReference type="Pfam" id="PF01936"/>
    </source>
</evidence>
<dbReference type="GO" id="GO:0010468">
    <property type="term" value="P:regulation of gene expression"/>
    <property type="evidence" value="ECO:0007669"/>
    <property type="project" value="InterPro"/>
</dbReference>
<feature type="compositionally biased region" description="Acidic residues" evidence="1">
    <location>
        <begin position="697"/>
        <end position="707"/>
    </location>
</feature>
<proteinExistence type="predicted"/>
<feature type="region of interest" description="Disordered" evidence="1">
    <location>
        <begin position="316"/>
        <end position="479"/>
    </location>
</feature>
<feature type="compositionally biased region" description="Pro residues" evidence="1">
    <location>
        <begin position="374"/>
        <end position="384"/>
    </location>
</feature>
<feature type="region of interest" description="Disordered" evidence="1">
    <location>
        <begin position="210"/>
        <end position="292"/>
    </location>
</feature>
<feature type="compositionally biased region" description="Basic and acidic residues" evidence="1">
    <location>
        <begin position="659"/>
        <end position="673"/>
    </location>
</feature>
<dbReference type="PANTHER" id="PTHR14379">
    <property type="entry name" value="LIMKAIN B LKAP"/>
    <property type="match status" value="1"/>
</dbReference>
<gene>
    <name evidence="3" type="ORF">RhiXN_03951</name>
</gene>
<feature type="compositionally biased region" description="Basic residues" evidence="1">
    <location>
        <begin position="325"/>
        <end position="335"/>
    </location>
</feature>
<dbReference type="CDD" id="cd10910">
    <property type="entry name" value="PIN_limkain_b1_N_like"/>
    <property type="match status" value="1"/>
</dbReference>
<dbReference type="Proteomes" id="UP000650533">
    <property type="component" value="Chromosome 1"/>
</dbReference>
<protein>
    <submittedName>
        <fullName evidence="3">NYN domain protein</fullName>
    </submittedName>
</protein>
<feature type="domain" description="NYN" evidence="2">
    <location>
        <begin position="3"/>
        <end position="118"/>
    </location>
</feature>